<evidence type="ECO:0000313" key="2">
    <source>
        <dbReference type="Proteomes" id="UP000013148"/>
    </source>
</evidence>
<protein>
    <recommendedName>
        <fullName evidence="3">Knr4/Smi1-like domain-containing protein</fullName>
    </recommendedName>
</protein>
<comment type="caution">
    <text evidence="1">The sequence shown here is derived from an EMBL/GenBank/DDBJ whole genome shotgun (WGS) entry which is preliminary data.</text>
</comment>
<name>N8Y110_ACIGI</name>
<dbReference type="AlphaFoldDB" id="N8Y110"/>
<dbReference type="EMBL" id="APPJ01000015">
    <property type="protein sequence ID" value="ENV14994.1"/>
    <property type="molecule type" value="Genomic_DNA"/>
</dbReference>
<reference evidence="1 2" key="1">
    <citation type="submission" date="2013-02" db="EMBL/GenBank/DDBJ databases">
        <title>The Genome Sequence of Acinetobacter guillouiae NIPH 991.</title>
        <authorList>
            <consortium name="The Broad Institute Genome Sequencing Platform"/>
            <consortium name="The Broad Institute Genome Sequencing Center for Infectious Disease"/>
            <person name="Cerqueira G."/>
            <person name="Feldgarden M."/>
            <person name="Courvalin P."/>
            <person name="Perichon B."/>
            <person name="Grillot-Courvalin C."/>
            <person name="Clermont D."/>
            <person name="Rocha E."/>
            <person name="Yoon E.-J."/>
            <person name="Nemec A."/>
            <person name="Walker B."/>
            <person name="Young S.K."/>
            <person name="Zeng Q."/>
            <person name="Gargeya S."/>
            <person name="Fitzgerald M."/>
            <person name="Haas B."/>
            <person name="Abouelleil A."/>
            <person name="Alvarado L."/>
            <person name="Arachchi H.M."/>
            <person name="Berlin A.M."/>
            <person name="Chapman S.B."/>
            <person name="Dewar J."/>
            <person name="Goldberg J."/>
            <person name="Griggs A."/>
            <person name="Gujja S."/>
            <person name="Hansen M."/>
            <person name="Howarth C."/>
            <person name="Imamovic A."/>
            <person name="Larimer J."/>
            <person name="McCowan C."/>
            <person name="Murphy C."/>
            <person name="Neiman D."/>
            <person name="Pearson M."/>
            <person name="Priest M."/>
            <person name="Roberts A."/>
            <person name="Saif S."/>
            <person name="Shea T."/>
            <person name="Sisk P."/>
            <person name="Sykes S."/>
            <person name="Wortman J."/>
            <person name="Nusbaum C."/>
            <person name="Birren B."/>
        </authorList>
    </citation>
    <scope>NUCLEOTIDE SEQUENCE [LARGE SCALE GENOMIC DNA]</scope>
    <source>
        <strain evidence="1 2">NIPH 991</strain>
    </source>
</reference>
<dbReference type="Proteomes" id="UP000013148">
    <property type="component" value="Unassembled WGS sequence"/>
</dbReference>
<dbReference type="HOGENOM" id="CLU_114823_0_0_6"/>
<evidence type="ECO:0008006" key="3">
    <source>
        <dbReference type="Google" id="ProtNLM"/>
    </source>
</evidence>
<keyword evidence="2" id="KW-1185">Reference proteome</keyword>
<dbReference type="PATRIC" id="fig|1217656.3.peg.4363"/>
<accession>N8Y110</accession>
<gene>
    <name evidence="1" type="ORF">F964_04422</name>
</gene>
<dbReference type="RefSeq" id="WP_004823515.1">
    <property type="nucleotide sequence ID" value="NZ_KB849456.1"/>
</dbReference>
<organism evidence="1 2">
    <name type="scientific">Acinetobacter guillouiae NIPH 991</name>
    <dbReference type="NCBI Taxonomy" id="1217656"/>
    <lineage>
        <taxon>Bacteria</taxon>
        <taxon>Pseudomonadati</taxon>
        <taxon>Pseudomonadota</taxon>
        <taxon>Gammaproteobacteria</taxon>
        <taxon>Moraxellales</taxon>
        <taxon>Moraxellaceae</taxon>
        <taxon>Acinetobacter</taxon>
    </lineage>
</organism>
<proteinExistence type="predicted"/>
<evidence type="ECO:0000313" key="1">
    <source>
        <dbReference type="EMBL" id="ENV14994.1"/>
    </source>
</evidence>
<sequence>MQNSKHLFDFLKLSCTEIILGVNEKVLNDFLHQHRLALQPDHHEFILEYGNSDELLLGYFLNCTYAKFENVYSRFNEALAGDLPDGTVYFGADWSSETLCIESLTGSIFIYNDMEKDLLEYESINAFLFYCFLNALWARKKFEEVHQNIKIEDVEKFFLENEHYYLQGLDRSHYKYYLNGNMIVELNCIGGIATLSRGGILDSLIKK</sequence>